<feature type="domain" description="WAP" evidence="2">
    <location>
        <begin position="30"/>
        <end position="79"/>
    </location>
</feature>
<dbReference type="RefSeq" id="XP_030054430.1">
    <property type="nucleotide sequence ID" value="XM_030198570.1"/>
</dbReference>
<dbReference type="PANTHER" id="PTHR19441">
    <property type="entry name" value="WHEY ACDIC PROTEIN WAP"/>
    <property type="match status" value="1"/>
</dbReference>
<dbReference type="GeneID" id="115466967"/>
<dbReference type="SMART" id="SM00217">
    <property type="entry name" value="WAP"/>
    <property type="match status" value="7"/>
</dbReference>
<dbReference type="GO" id="GO:0004867">
    <property type="term" value="F:serine-type endopeptidase inhibitor activity"/>
    <property type="evidence" value="ECO:0007669"/>
    <property type="project" value="TreeGrafter"/>
</dbReference>
<evidence type="ECO:0000256" key="1">
    <source>
        <dbReference type="SAM" id="SignalP"/>
    </source>
</evidence>
<dbReference type="OrthoDB" id="4473401at2759"/>
<dbReference type="GO" id="GO:0005615">
    <property type="term" value="C:extracellular space"/>
    <property type="evidence" value="ECO:0007669"/>
    <property type="project" value="TreeGrafter"/>
</dbReference>
<reference evidence="4" key="1">
    <citation type="submission" date="2025-08" db="UniProtKB">
        <authorList>
            <consortium name="RefSeq"/>
        </authorList>
    </citation>
    <scope>IDENTIFICATION</scope>
</reference>
<dbReference type="AlphaFoldDB" id="A0A6P7XUT7"/>
<dbReference type="InterPro" id="IPR036645">
    <property type="entry name" value="Elafin-like_sf"/>
</dbReference>
<dbReference type="Pfam" id="PF00095">
    <property type="entry name" value="WAP"/>
    <property type="match status" value="6"/>
</dbReference>
<proteinExistence type="predicted"/>
<dbReference type="InterPro" id="IPR050514">
    <property type="entry name" value="WAP_four-disulfide_core"/>
</dbReference>
<dbReference type="Proteomes" id="UP000515156">
    <property type="component" value="Chromosome 3"/>
</dbReference>
<dbReference type="SUPFAM" id="SSF57256">
    <property type="entry name" value="Elafin-like"/>
    <property type="match status" value="6"/>
</dbReference>
<keyword evidence="1" id="KW-0732">Signal</keyword>
<feature type="domain" description="WAP" evidence="2">
    <location>
        <begin position="222"/>
        <end position="269"/>
    </location>
</feature>
<dbReference type="Gene3D" id="4.10.75.10">
    <property type="entry name" value="Elafin-like"/>
    <property type="match status" value="6"/>
</dbReference>
<dbReference type="PRINTS" id="PR00003">
    <property type="entry name" value="4DISULPHCORE"/>
</dbReference>
<evidence type="ECO:0000259" key="2">
    <source>
        <dbReference type="PROSITE" id="PS51390"/>
    </source>
</evidence>
<name>A0A6P7XUT7_9AMPH</name>
<sequence length="369" mass="39979">MKTASNTFFLLTFINLCIYTSVSGQTTTTTGEKSGSCPLELDGLPCASGDQTPLCSSDSNCTEDEKCCNYNCKFQCVKPVQSKHGVCPEWDASICIYVRPGPGQCQNDVQCPGNMRCCYYGCKQQCVRPDVKPGKCPVQCAPSSSSRQCQDDEDCFGNSKCCGDTCQDPEPEHPGFCPNDLRSNDQYSSEIPLAPLCKCDSECQSNEKCCFFGGRKQCVKALAEKPGMCPAIMAKCLPPLPAPKCFNDGNCPQTQKCCTLCGRVCMTPAQEHDGVCPPHLGASQPCRYNSSAPTCSHDWHCATDEKCCFSGYMKQCVTSLAEKPGICPTTATAVSKTKKEISWRCKTDRDCPGSEKCCLGTEGYVCLCP</sequence>
<evidence type="ECO:0000313" key="3">
    <source>
        <dbReference type="Proteomes" id="UP000515156"/>
    </source>
</evidence>
<feature type="domain" description="WAP" evidence="2">
    <location>
        <begin position="80"/>
        <end position="130"/>
    </location>
</feature>
<accession>A0A6P7XUT7</accession>
<feature type="chain" id="PRO_5027783952" evidence="1">
    <location>
        <begin position="25"/>
        <end position="369"/>
    </location>
</feature>
<feature type="signal peptide" evidence="1">
    <location>
        <begin position="1"/>
        <end position="24"/>
    </location>
</feature>
<feature type="domain" description="WAP" evidence="2">
    <location>
        <begin position="320"/>
        <end position="369"/>
    </location>
</feature>
<organism evidence="3 4">
    <name type="scientific">Microcaecilia unicolor</name>
    <dbReference type="NCBI Taxonomy" id="1415580"/>
    <lineage>
        <taxon>Eukaryota</taxon>
        <taxon>Metazoa</taxon>
        <taxon>Chordata</taxon>
        <taxon>Craniata</taxon>
        <taxon>Vertebrata</taxon>
        <taxon>Euteleostomi</taxon>
        <taxon>Amphibia</taxon>
        <taxon>Gymnophiona</taxon>
        <taxon>Siphonopidae</taxon>
        <taxon>Microcaecilia</taxon>
    </lineage>
</organism>
<evidence type="ECO:0000313" key="4">
    <source>
        <dbReference type="RefSeq" id="XP_030054430.1"/>
    </source>
</evidence>
<dbReference type="KEGG" id="muo:115466967"/>
<gene>
    <name evidence="4" type="primary">LOC115466967</name>
</gene>
<keyword evidence="3" id="KW-1185">Reference proteome</keyword>
<dbReference type="InParanoid" id="A0A6P7XUT7"/>
<protein>
    <submittedName>
        <fullName evidence="4">WAP four-disulfide core domain protein 8-like</fullName>
    </submittedName>
</protein>
<dbReference type="PROSITE" id="PS51390">
    <property type="entry name" value="WAP"/>
    <property type="match status" value="4"/>
</dbReference>
<dbReference type="PANTHER" id="PTHR19441:SF95">
    <property type="entry name" value="PERLWAPIN ISOFORM X1"/>
    <property type="match status" value="1"/>
</dbReference>
<dbReference type="InterPro" id="IPR008197">
    <property type="entry name" value="WAP_dom"/>
</dbReference>